<dbReference type="GO" id="GO:0032357">
    <property type="term" value="F:oxidized purine DNA binding"/>
    <property type="evidence" value="ECO:0007669"/>
    <property type="project" value="TreeGrafter"/>
</dbReference>
<evidence type="ECO:0000256" key="7">
    <source>
        <dbReference type="ARBA" id="ARBA00022723"/>
    </source>
</evidence>
<reference evidence="16 17" key="1">
    <citation type="submission" date="2015-01" db="EMBL/GenBank/DDBJ databases">
        <authorList>
            <person name="Xiang T."/>
            <person name="Song Y."/>
            <person name="Huang L."/>
            <person name="Wang B."/>
            <person name="Wu P."/>
        </authorList>
    </citation>
    <scope>NUCLEOTIDE SEQUENCE [LARGE SCALE GENOMIC DNA]</scope>
    <source>
        <strain evidence="16 17">CcD38</strain>
    </source>
</reference>
<dbReference type="GO" id="GO:0006298">
    <property type="term" value="P:mismatch repair"/>
    <property type="evidence" value="ECO:0007669"/>
    <property type="project" value="TreeGrafter"/>
</dbReference>
<evidence type="ECO:0000313" key="17">
    <source>
        <dbReference type="Proteomes" id="UP000045051"/>
    </source>
</evidence>
<dbReference type="Pfam" id="PF00633">
    <property type="entry name" value="HHH"/>
    <property type="match status" value="1"/>
</dbReference>
<dbReference type="GO" id="GO:0035485">
    <property type="term" value="F:adenine/guanine mispair binding"/>
    <property type="evidence" value="ECO:0007669"/>
    <property type="project" value="TreeGrafter"/>
</dbReference>
<comment type="cofactor">
    <cofactor evidence="14">
        <name>[4Fe-4S] cluster</name>
        <dbReference type="ChEBI" id="CHEBI:49883"/>
    </cofactor>
    <text evidence="14">Binds 1 [4Fe-4S] cluster.</text>
</comment>
<accession>A0A0B7I5F2</accession>
<dbReference type="RefSeq" id="WP_042343927.1">
    <property type="nucleotide sequence ID" value="NZ_CDOI01000132.1"/>
</dbReference>
<dbReference type="SUPFAM" id="SSF55811">
    <property type="entry name" value="Nudix"/>
    <property type="match status" value="1"/>
</dbReference>
<evidence type="ECO:0000256" key="6">
    <source>
        <dbReference type="ARBA" id="ARBA00022485"/>
    </source>
</evidence>
<dbReference type="SUPFAM" id="SSF48150">
    <property type="entry name" value="DNA-glycosylase"/>
    <property type="match status" value="1"/>
</dbReference>
<dbReference type="GO" id="GO:0016829">
    <property type="term" value="F:lyase activity"/>
    <property type="evidence" value="ECO:0007669"/>
    <property type="project" value="UniProtKB-KW"/>
</dbReference>
<evidence type="ECO:0000259" key="15">
    <source>
        <dbReference type="SMART" id="SM00478"/>
    </source>
</evidence>
<protein>
    <recommendedName>
        <fullName evidence="5 14">Adenine DNA glycosylase</fullName>
        <ecNumber evidence="4 14">3.2.2.31</ecNumber>
    </recommendedName>
</protein>
<organism evidence="16 17">
    <name type="scientific">Capnocytophaga canis</name>
    <dbReference type="NCBI Taxonomy" id="1848903"/>
    <lineage>
        <taxon>Bacteria</taxon>
        <taxon>Pseudomonadati</taxon>
        <taxon>Bacteroidota</taxon>
        <taxon>Flavobacteriia</taxon>
        <taxon>Flavobacteriales</taxon>
        <taxon>Flavobacteriaceae</taxon>
        <taxon>Capnocytophaga</taxon>
    </lineage>
</organism>
<evidence type="ECO:0000256" key="11">
    <source>
        <dbReference type="ARBA" id="ARBA00023014"/>
    </source>
</evidence>
<keyword evidence="17" id="KW-1185">Reference proteome</keyword>
<dbReference type="CDD" id="cd00056">
    <property type="entry name" value="ENDO3c"/>
    <property type="match status" value="1"/>
</dbReference>
<dbReference type="InterPro" id="IPR011257">
    <property type="entry name" value="DNA_glycosylase"/>
</dbReference>
<comment type="catalytic activity">
    <reaction evidence="1 14">
        <text>Hydrolyzes free adenine bases from 7,8-dihydro-8-oxoguanine:adenine mismatched double-stranded DNA, leaving an apurinic site.</text>
        <dbReference type="EC" id="3.2.2.31"/>
    </reaction>
</comment>
<dbReference type="InterPro" id="IPR015797">
    <property type="entry name" value="NUDIX_hydrolase-like_dom_sf"/>
</dbReference>
<keyword evidence="11" id="KW-0411">Iron-sulfur</keyword>
<dbReference type="NCBIfam" id="TIGR01084">
    <property type="entry name" value="mutY"/>
    <property type="match status" value="1"/>
</dbReference>
<dbReference type="InterPro" id="IPR044298">
    <property type="entry name" value="MIG/MutY"/>
</dbReference>
<keyword evidence="12" id="KW-0234">DNA repair</keyword>
<evidence type="ECO:0000256" key="5">
    <source>
        <dbReference type="ARBA" id="ARBA00022023"/>
    </source>
</evidence>
<keyword evidence="10 14" id="KW-0408">Iron</keyword>
<dbReference type="Pfam" id="PF00730">
    <property type="entry name" value="HhH-GPD"/>
    <property type="match status" value="1"/>
</dbReference>
<dbReference type="GO" id="GO:0006284">
    <property type="term" value="P:base-excision repair"/>
    <property type="evidence" value="ECO:0007669"/>
    <property type="project" value="UniProtKB-UniRule"/>
</dbReference>
<evidence type="ECO:0000256" key="13">
    <source>
        <dbReference type="ARBA" id="ARBA00023295"/>
    </source>
</evidence>
<dbReference type="InterPro" id="IPR029119">
    <property type="entry name" value="MutY_C"/>
</dbReference>
<dbReference type="GO" id="GO:0046872">
    <property type="term" value="F:metal ion binding"/>
    <property type="evidence" value="ECO:0007669"/>
    <property type="project" value="UniProtKB-UniRule"/>
</dbReference>
<evidence type="ECO:0000256" key="10">
    <source>
        <dbReference type="ARBA" id="ARBA00023004"/>
    </source>
</evidence>
<keyword evidence="6" id="KW-0004">4Fe-4S</keyword>
<evidence type="ECO:0000256" key="4">
    <source>
        <dbReference type="ARBA" id="ARBA00012045"/>
    </source>
</evidence>
<keyword evidence="13 14" id="KW-0326">Glycosidase</keyword>
<name>A0A0B7I5F2_9FLAO</name>
<evidence type="ECO:0000256" key="12">
    <source>
        <dbReference type="ARBA" id="ARBA00023204"/>
    </source>
</evidence>
<sequence>MNLSNSSSKVEAFDRFFSQRLLQWYNNEKRDLPWRQTTDPYKIWLSEIILQQTRVAQGLPYYERFTNHFPSVFDLANASEEQVLKLWQGLGYYSRAKNLHHTAKTIAFDLNGNFPTTHKELLKLKGIGDYTASAIASICFSESCAVVDGNVYRVLARVFGIETPIDTTSGIIQFKKLATKLLDPKNAGVYNQAIMEFGAIHCKPQLPMCESCVFSDKCVAKNQSKVERLPVKIGKTKIRKRYFNYIVPIDNQKHTILNKRNNKDIWQGLYEFPLIETEKPYSEAEIKAEIDKIFDCITDIYLHKYEKIHKLSHQHIHTQFWIISMEYSLKNSIDKEEVKNYPVSVLTANFLKEFWFFRN</sequence>
<dbReference type="SMART" id="SM00478">
    <property type="entry name" value="ENDO3c"/>
    <property type="match status" value="1"/>
</dbReference>
<proteinExistence type="inferred from homology"/>
<dbReference type="PANTHER" id="PTHR42944">
    <property type="entry name" value="ADENINE DNA GLYCOSYLASE"/>
    <property type="match status" value="1"/>
</dbReference>
<dbReference type="Pfam" id="PF14815">
    <property type="entry name" value="NUDIX_4"/>
    <property type="match status" value="1"/>
</dbReference>
<dbReference type="FunFam" id="1.10.340.30:FF:000002">
    <property type="entry name" value="Adenine DNA glycosylase"/>
    <property type="match status" value="1"/>
</dbReference>
<feature type="domain" description="HhH-GPD" evidence="15">
    <location>
        <begin position="49"/>
        <end position="200"/>
    </location>
</feature>
<keyword evidence="7" id="KW-0479">Metal-binding</keyword>
<keyword evidence="8 14" id="KW-0227">DNA damage</keyword>
<dbReference type="Gene3D" id="1.10.1670.10">
    <property type="entry name" value="Helix-hairpin-Helix base-excision DNA repair enzymes (C-terminal)"/>
    <property type="match status" value="1"/>
</dbReference>
<dbReference type="InterPro" id="IPR003265">
    <property type="entry name" value="HhH-GPD_domain"/>
</dbReference>
<evidence type="ECO:0000256" key="1">
    <source>
        <dbReference type="ARBA" id="ARBA00000843"/>
    </source>
</evidence>
<evidence type="ECO:0000313" key="16">
    <source>
        <dbReference type="EMBL" id="CEN45118.1"/>
    </source>
</evidence>
<comment type="function">
    <text evidence="2">Adenine glycosylase active on G-A mispairs. MutY also corrects error-prone DNA synthesis past GO lesions which are due to the oxidatively damaged form of guanine: 7,8-dihydro-8-oxoguanine (8-oxo-dGTP).</text>
</comment>
<dbReference type="InterPro" id="IPR023170">
    <property type="entry name" value="HhH_base_excis_C"/>
</dbReference>
<dbReference type="Gene3D" id="3.90.79.10">
    <property type="entry name" value="Nucleoside Triphosphate Pyrophosphohydrolase"/>
    <property type="match status" value="1"/>
</dbReference>
<gene>
    <name evidence="16" type="ORF">CCAND38_220016</name>
</gene>
<evidence type="ECO:0000256" key="14">
    <source>
        <dbReference type="RuleBase" id="RU365096"/>
    </source>
</evidence>
<dbReference type="Gene3D" id="1.10.340.30">
    <property type="entry name" value="Hypothetical protein, domain 2"/>
    <property type="match status" value="1"/>
</dbReference>
<dbReference type="EC" id="3.2.2.31" evidence="4 14"/>
<dbReference type="Proteomes" id="UP000045051">
    <property type="component" value="Unassembled WGS sequence"/>
</dbReference>
<dbReference type="GO" id="GO:0051539">
    <property type="term" value="F:4 iron, 4 sulfur cluster binding"/>
    <property type="evidence" value="ECO:0007669"/>
    <property type="project" value="UniProtKB-UniRule"/>
</dbReference>
<dbReference type="InterPro" id="IPR005760">
    <property type="entry name" value="A/G_AdeGlyc_MutY"/>
</dbReference>
<dbReference type="AlphaFoldDB" id="A0A0B7I5F2"/>
<dbReference type="CDD" id="cd03431">
    <property type="entry name" value="NUDIX_DNA_Glycosylase_C-MutY"/>
    <property type="match status" value="1"/>
</dbReference>
<dbReference type="PANTHER" id="PTHR42944:SF1">
    <property type="entry name" value="ADENINE DNA GLYCOSYLASE"/>
    <property type="match status" value="1"/>
</dbReference>
<evidence type="ECO:0000256" key="2">
    <source>
        <dbReference type="ARBA" id="ARBA00002933"/>
    </source>
</evidence>
<dbReference type="GO" id="GO:0000701">
    <property type="term" value="F:purine-specific mismatch base pair DNA N-glycosylase activity"/>
    <property type="evidence" value="ECO:0007669"/>
    <property type="project" value="UniProtKB-EC"/>
</dbReference>
<keyword evidence="16" id="KW-0456">Lyase</keyword>
<keyword evidence="9" id="KW-0378">Hydrolase</keyword>
<dbReference type="InterPro" id="IPR000445">
    <property type="entry name" value="HhH_motif"/>
</dbReference>
<dbReference type="GO" id="GO:0034039">
    <property type="term" value="F:8-oxo-7,8-dihydroguanine DNA N-glycosylase activity"/>
    <property type="evidence" value="ECO:0007669"/>
    <property type="project" value="TreeGrafter"/>
</dbReference>
<evidence type="ECO:0000256" key="3">
    <source>
        <dbReference type="ARBA" id="ARBA00008343"/>
    </source>
</evidence>
<evidence type="ECO:0000256" key="9">
    <source>
        <dbReference type="ARBA" id="ARBA00022801"/>
    </source>
</evidence>
<evidence type="ECO:0000256" key="8">
    <source>
        <dbReference type="ARBA" id="ARBA00022763"/>
    </source>
</evidence>
<comment type="similarity">
    <text evidence="3 14">Belongs to the Nth/MutY family.</text>
</comment>
<dbReference type="EMBL" id="CDOI01000132">
    <property type="protein sequence ID" value="CEN45118.1"/>
    <property type="molecule type" value="Genomic_DNA"/>
</dbReference>